<accession>A0A819FDF0</accession>
<dbReference type="Proteomes" id="UP000663823">
    <property type="component" value="Unassembled WGS sequence"/>
</dbReference>
<dbReference type="EMBL" id="CAJOAX010003598">
    <property type="protein sequence ID" value="CAF3862925.1"/>
    <property type="molecule type" value="Genomic_DNA"/>
</dbReference>
<dbReference type="Proteomes" id="UP000663870">
    <property type="component" value="Unassembled WGS sequence"/>
</dbReference>
<dbReference type="EMBL" id="CAJOBD010005220">
    <property type="protein sequence ID" value="CAF4023815.1"/>
    <property type="molecule type" value="Genomic_DNA"/>
</dbReference>
<dbReference type="PROSITE" id="PS50222">
    <property type="entry name" value="EF_HAND_2"/>
    <property type="match status" value="1"/>
</dbReference>
<protein>
    <recommendedName>
        <fullName evidence="1">EF-hand domain-containing protein</fullName>
    </recommendedName>
</protein>
<evidence type="ECO:0000259" key="1">
    <source>
        <dbReference type="PROSITE" id="PS50222"/>
    </source>
</evidence>
<dbReference type="Proteomes" id="UP000663836">
    <property type="component" value="Unassembled WGS sequence"/>
</dbReference>
<dbReference type="InterPro" id="IPR011992">
    <property type="entry name" value="EF-hand-dom_pair"/>
</dbReference>
<evidence type="ECO:0000313" key="8">
    <source>
        <dbReference type="EMBL" id="CAF3862925.1"/>
    </source>
</evidence>
<evidence type="ECO:0000313" key="4">
    <source>
        <dbReference type="EMBL" id="CAF1146144.1"/>
    </source>
</evidence>
<dbReference type="GO" id="GO:0005509">
    <property type="term" value="F:calcium ion binding"/>
    <property type="evidence" value="ECO:0007669"/>
    <property type="project" value="InterPro"/>
</dbReference>
<evidence type="ECO:0000313" key="5">
    <source>
        <dbReference type="EMBL" id="CAF1155603.1"/>
    </source>
</evidence>
<name>A0A819FDF0_9BILA</name>
<dbReference type="Proteomes" id="UP000663889">
    <property type="component" value="Unassembled WGS sequence"/>
</dbReference>
<evidence type="ECO:0000313" key="10">
    <source>
        <dbReference type="Proteomes" id="UP000663823"/>
    </source>
</evidence>
<evidence type="ECO:0000313" key="11">
    <source>
        <dbReference type="Proteomes" id="UP000663870"/>
    </source>
</evidence>
<dbReference type="EMBL" id="CAJNOL010001648">
    <property type="protein sequence ID" value="CAF1397458.1"/>
    <property type="molecule type" value="Genomic_DNA"/>
</dbReference>
<gene>
    <name evidence="7" type="ORF">FNK824_LOCUS12130</name>
    <name evidence="9" type="ORF">JBS370_LOCUS27566</name>
    <name evidence="6" type="ORF">JXQ802_LOCUS34538</name>
    <name evidence="8" type="ORF">OTI717_LOCUS21800</name>
    <name evidence="5" type="ORF">PYM288_LOCUS22465</name>
    <name evidence="4" type="ORF">RFH988_LOCUS21653</name>
    <name evidence="3" type="ORF">SEV965_LOCUS16681</name>
    <name evidence="2" type="ORF">ZHD862_LOCUS15531</name>
</gene>
<evidence type="ECO:0000313" key="6">
    <source>
        <dbReference type="EMBL" id="CAF1397458.1"/>
    </source>
</evidence>
<dbReference type="Proteomes" id="UP000663882">
    <property type="component" value="Unassembled WGS sequence"/>
</dbReference>
<evidence type="ECO:0000313" key="3">
    <source>
        <dbReference type="EMBL" id="CAF1116713.1"/>
    </source>
</evidence>
<evidence type="ECO:0000313" key="9">
    <source>
        <dbReference type="EMBL" id="CAF4023815.1"/>
    </source>
</evidence>
<dbReference type="EMBL" id="CAJNOT010000705">
    <property type="protein sequence ID" value="CAF1060340.1"/>
    <property type="molecule type" value="Genomic_DNA"/>
</dbReference>
<dbReference type="AlphaFoldDB" id="A0A819FDF0"/>
<dbReference type="InterPro" id="IPR002048">
    <property type="entry name" value="EF_hand_dom"/>
</dbReference>
<reference evidence="8" key="1">
    <citation type="submission" date="2021-02" db="EMBL/GenBank/DDBJ databases">
        <authorList>
            <person name="Nowell W R."/>
        </authorList>
    </citation>
    <scope>NUCLEOTIDE SEQUENCE</scope>
</reference>
<comment type="caution">
    <text evidence="8">The sequence shown here is derived from an EMBL/GenBank/DDBJ whole genome shotgun (WGS) entry which is preliminary data.</text>
</comment>
<dbReference type="OrthoDB" id="26525at2759"/>
<proteinExistence type="predicted"/>
<organism evidence="8 10">
    <name type="scientific">Rotaria sordida</name>
    <dbReference type="NCBI Taxonomy" id="392033"/>
    <lineage>
        <taxon>Eukaryota</taxon>
        <taxon>Metazoa</taxon>
        <taxon>Spiralia</taxon>
        <taxon>Gnathifera</taxon>
        <taxon>Rotifera</taxon>
        <taxon>Eurotatoria</taxon>
        <taxon>Bdelloidea</taxon>
        <taxon>Philodinida</taxon>
        <taxon>Philodinidae</taxon>
        <taxon>Rotaria</taxon>
    </lineage>
</organism>
<dbReference type="EMBL" id="CAJNOH010000964">
    <property type="protein sequence ID" value="CAF1155603.1"/>
    <property type="molecule type" value="Genomic_DNA"/>
</dbReference>
<dbReference type="Proteomes" id="UP000663864">
    <property type="component" value="Unassembled WGS sequence"/>
</dbReference>
<dbReference type="EMBL" id="CAJNOU010000924">
    <property type="protein sequence ID" value="CAF1116713.1"/>
    <property type="molecule type" value="Genomic_DNA"/>
</dbReference>
<feature type="domain" description="EF-hand" evidence="1">
    <location>
        <begin position="76"/>
        <end position="111"/>
    </location>
</feature>
<dbReference type="SUPFAM" id="SSF47473">
    <property type="entry name" value="EF-hand"/>
    <property type="match status" value="1"/>
</dbReference>
<evidence type="ECO:0000313" key="2">
    <source>
        <dbReference type="EMBL" id="CAF1060340.1"/>
    </source>
</evidence>
<sequence length="154" mass="18328">MFNEHKIIVTETISEKYGQIAEVQYEYDENDYGKNKKYHIKWSRQDYNRTASRLYRPSMSYDKFIKVLRTFMMGKYAIEDVPEAFRLLDTDRSNTIDITKLHEFICIILPKTNPYLLLHQIQKADRDGDYKLNFNEFKSFIEQGCGRNVSIGCL</sequence>
<dbReference type="Proteomes" id="UP000663854">
    <property type="component" value="Unassembled WGS sequence"/>
</dbReference>
<dbReference type="Proteomes" id="UP000663874">
    <property type="component" value="Unassembled WGS sequence"/>
</dbReference>
<dbReference type="Gene3D" id="1.10.238.10">
    <property type="entry name" value="EF-hand"/>
    <property type="match status" value="1"/>
</dbReference>
<evidence type="ECO:0000313" key="7">
    <source>
        <dbReference type="EMBL" id="CAF3748966.1"/>
    </source>
</evidence>
<dbReference type="EMBL" id="CAJNOO010001393">
    <property type="protein sequence ID" value="CAF1146144.1"/>
    <property type="molecule type" value="Genomic_DNA"/>
</dbReference>
<keyword evidence="11" id="KW-1185">Reference proteome</keyword>
<dbReference type="EMBL" id="CAJOBE010001492">
    <property type="protein sequence ID" value="CAF3748966.1"/>
    <property type="molecule type" value="Genomic_DNA"/>
</dbReference>